<dbReference type="OrthoDB" id="3260683at2"/>
<dbReference type="PATRIC" id="fig|1125718.3.peg.2750"/>
<evidence type="ECO:0000313" key="1">
    <source>
        <dbReference type="EMBL" id="EJF36791.1"/>
    </source>
</evidence>
<evidence type="ECO:0000313" key="2">
    <source>
        <dbReference type="Proteomes" id="UP000002941"/>
    </source>
</evidence>
<name>J0WJS5_9ACTO</name>
<protein>
    <submittedName>
        <fullName evidence="1">Uncharacterized protein</fullName>
    </submittedName>
</protein>
<organism evidence="1 2">
    <name type="scientific">Actinomyces massiliensis F0489</name>
    <dbReference type="NCBI Taxonomy" id="1125718"/>
    <lineage>
        <taxon>Bacteria</taxon>
        <taxon>Bacillati</taxon>
        <taxon>Actinomycetota</taxon>
        <taxon>Actinomycetes</taxon>
        <taxon>Actinomycetales</taxon>
        <taxon>Actinomycetaceae</taxon>
        <taxon>Actinomyces</taxon>
    </lineage>
</organism>
<accession>J0WJS5</accession>
<dbReference type="AlphaFoldDB" id="J0WJS5"/>
<dbReference type="Proteomes" id="UP000002941">
    <property type="component" value="Unassembled WGS sequence"/>
</dbReference>
<dbReference type="eggNOG" id="ENOG5032EQ4">
    <property type="taxonomic scope" value="Bacteria"/>
</dbReference>
<gene>
    <name evidence="1" type="ORF">HMPREF1318_0394</name>
</gene>
<dbReference type="RefSeq" id="WP_008733725.1">
    <property type="nucleotide sequence ID" value="NZ_AKFT01000214.1"/>
</dbReference>
<dbReference type="EMBL" id="AKFT01000214">
    <property type="protein sequence ID" value="EJF36791.1"/>
    <property type="molecule type" value="Genomic_DNA"/>
</dbReference>
<sequence length="249" mass="26319">MSPFDLPVSVVLALWAPLPSSRGIAVVEGADGAHEVNDTDDFSNPAGAASPWGLGRLPLHAWLTAFGPLSRVSAVLPSPADPLPGLAAAIDIGECVLLEATAGRRVLLIPETTGTSVVWRTEDLVTAPPPFNAGQARRDVHAATEEAIDALTELDLARERPELADELTDLVTAAVDPRVVPPSLDSRHRTLLERSLRLAAICELALADDGASATALQAERRTRVLRPLLTTARYGVAAATEWWGPRSSS</sequence>
<reference evidence="1 2" key="1">
    <citation type="submission" date="2012-05" db="EMBL/GenBank/DDBJ databases">
        <authorList>
            <person name="Harkins D.M."/>
            <person name="Madupu R."/>
            <person name="Durkin A.S."/>
            <person name="Torralba M."/>
            <person name="Methe B."/>
            <person name="Sutton G.G."/>
            <person name="Nelson K.E."/>
        </authorList>
    </citation>
    <scope>NUCLEOTIDE SEQUENCE [LARGE SCALE GENOMIC DNA]</scope>
    <source>
        <strain evidence="1 2">F0489</strain>
    </source>
</reference>
<comment type="caution">
    <text evidence="1">The sequence shown here is derived from an EMBL/GenBank/DDBJ whole genome shotgun (WGS) entry which is preliminary data.</text>
</comment>
<keyword evidence="2" id="KW-1185">Reference proteome</keyword>
<proteinExistence type="predicted"/>